<dbReference type="Pfam" id="PF06289">
    <property type="entry name" value="FlbD"/>
    <property type="match status" value="1"/>
</dbReference>
<dbReference type="InterPro" id="IPR009384">
    <property type="entry name" value="SwrD-like"/>
</dbReference>
<dbReference type="PANTHER" id="PTHR39185:SF1">
    <property type="entry name" value="SWARMING MOTILITY PROTEIN SWRD"/>
    <property type="match status" value="1"/>
</dbReference>
<keyword evidence="1" id="KW-0966">Cell projection</keyword>
<dbReference type="RefSeq" id="WP_221023754.1">
    <property type="nucleotide sequence ID" value="NZ_JAIEZQ010000001.1"/>
</dbReference>
<sequence>MVTLTRLTGAVFALNPDLVERVDTTPDTVITLVDGTKYLVRESLDDVVAAVLDFRARLIAAAGSLEAMERSTVRRSRLTAVPGPDDDLDVLAFPHREA</sequence>
<proteinExistence type="predicted"/>
<gene>
    <name evidence="1" type="ORF">K1X13_04245</name>
</gene>
<organism evidence="1 2">
    <name type="scientific">Nocardioides jiangsuensis</name>
    <dbReference type="NCBI Taxonomy" id="2866161"/>
    <lineage>
        <taxon>Bacteria</taxon>
        <taxon>Bacillati</taxon>
        <taxon>Actinomycetota</taxon>
        <taxon>Actinomycetes</taxon>
        <taxon>Propionibacteriales</taxon>
        <taxon>Nocardioidaceae</taxon>
        <taxon>Nocardioides</taxon>
    </lineage>
</organism>
<evidence type="ECO:0000313" key="1">
    <source>
        <dbReference type="EMBL" id="MBY9074028.1"/>
    </source>
</evidence>
<reference evidence="1 2" key="1">
    <citation type="submission" date="2021-08" db="EMBL/GenBank/DDBJ databases">
        <title>Nocardioides bacterium WL0053 sp. nov., isolated from the sediment.</title>
        <authorList>
            <person name="Wang L."/>
            <person name="Zhang D."/>
            <person name="Zhang A."/>
        </authorList>
    </citation>
    <scope>NUCLEOTIDE SEQUENCE [LARGE SCALE GENOMIC DNA]</scope>
    <source>
        <strain evidence="1 2">WL0053</strain>
    </source>
</reference>
<accession>A0ABS7RG60</accession>
<evidence type="ECO:0000313" key="2">
    <source>
        <dbReference type="Proteomes" id="UP000754710"/>
    </source>
</evidence>
<dbReference type="Proteomes" id="UP000754710">
    <property type="component" value="Unassembled WGS sequence"/>
</dbReference>
<dbReference type="EMBL" id="JAIEZQ010000001">
    <property type="protein sequence ID" value="MBY9074028.1"/>
    <property type="molecule type" value="Genomic_DNA"/>
</dbReference>
<keyword evidence="2" id="KW-1185">Reference proteome</keyword>
<keyword evidence="1" id="KW-0969">Cilium</keyword>
<name>A0ABS7RG60_9ACTN</name>
<comment type="caution">
    <text evidence="1">The sequence shown here is derived from an EMBL/GenBank/DDBJ whole genome shotgun (WGS) entry which is preliminary data.</text>
</comment>
<dbReference type="PANTHER" id="PTHR39185">
    <property type="entry name" value="SWARMING MOTILITY PROTEIN SWRD"/>
    <property type="match status" value="1"/>
</dbReference>
<protein>
    <submittedName>
        <fullName evidence="1">Flagellar FlbD family protein</fullName>
    </submittedName>
</protein>
<keyword evidence="1" id="KW-0282">Flagellum</keyword>